<sequence length="117" mass="13036">MGIFYTLKPEQVQTLQDLWNGIDTVAILPTGFGKSIIYQLLPYLIQKKTGAAEPMIAIVVAPLNSIMEDQIQSLRSKNLKGCYLSYDAKEIVTFDDNEVTLRNTGQTKKLKVCVLVA</sequence>
<proteinExistence type="inferred from homology"/>
<evidence type="ECO:0000313" key="7">
    <source>
        <dbReference type="EMBL" id="KAH3823326.1"/>
    </source>
</evidence>
<dbReference type="Proteomes" id="UP000828390">
    <property type="component" value="Unassembled WGS sequence"/>
</dbReference>
<dbReference type="PANTHER" id="PTHR13710:SF105">
    <property type="entry name" value="ATP-DEPENDENT DNA HELICASE Q1"/>
    <property type="match status" value="1"/>
</dbReference>
<evidence type="ECO:0000256" key="2">
    <source>
        <dbReference type="ARBA" id="ARBA00023125"/>
    </source>
</evidence>
<dbReference type="EC" id="5.6.2.4" evidence="5"/>
<gene>
    <name evidence="7" type="ORF">DPMN_125124</name>
</gene>
<evidence type="ECO:0000259" key="6">
    <source>
        <dbReference type="Pfam" id="PF00270"/>
    </source>
</evidence>
<dbReference type="AlphaFoldDB" id="A0A9D4JT75"/>
<organism evidence="7 8">
    <name type="scientific">Dreissena polymorpha</name>
    <name type="common">Zebra mussel</name>
    <name type="synonym">Mytilus polymorpha</name>
    <dbReference type="NCBI Taxonomy" id="45954"/>
    <lineage>
        <taxon>Eukaryota</taxon>
        <taxon>Metazoa</taxon>
        <taxon>Spiralia</taxon>
        <taxon>Lophotrochozoa</taxon>
        <taxon>Mollusca</taxon>
        <taxon>Bivalvia</taxon>
        <taxon>Autobranchia</taxon>
        <taxon>Heteroconchia</taxon>
        <taxon>Euheterodonta</taxon>
        <taxon>Imparidentia</taxon>
        <taxon>Neoheterodontei</taxon>
        <taxon>Myida</taxon>
        <taxon>Dreissenoidea</taxon>
        <taxon>Dreissenidae</taxon>
        <taxon>Dreissena</taxon>
    </lineage>
</organism>
<dbReference type="GO" id="GO:0003677">
    <property type="term" value="F:DNA binding"/>
    <property type="evidence" value="ECO:0007669"/>
    <property type="project" value="UniProtKB-KW"/>
</dbReference>
<reference evidence="7" key="2">
    <citation type="submission" date="2020-11" db="EMBL/GenBank/DDBJ databases">
        <authorList>
            <person name="McCartney M.A."/>
            <person name="Auch B."/>
            <person name="Kono T."/>
            <person name="Mallez S."/>
            <person name="Becker A."/>
            <person name="Gohl D.M."/>
            <person name="Silverstein K.A.T."/>
            <person name="Koren S."/>
            <person name="Bechman K.B."/>
            <person name="Herman A."/>
            <person name="Abrahante J.E."/>
            <person name="Garbe J."/>
        </authorList>
    </citation>
    <scope>NUCLEOTIDE SEQUENCE</scope>
    <source>
        <strain evidence="7">Duluth1</strain>
        <tissue evidence="7">Whole animal</tissue>
    </source>
</reference>
<name>A0A9D4JT75_DREPO</name>
<protein>
    <recommendedName>
        <fullName evidence="5">DNA 3'-5' helicase</fullName>
        <ecNumber evidence="5">5.6.2.4</ecNumber>
    </recommendedName>
</protein>
<dbReference type="GO" id="GO:0000724">
    <property type="term" value="P:double-strand break repair via homologous recombination"/>
    <property type="evidence" value="ECO:0007669"/>
    <property type="project" value="TreeGrafter"/>
</dbReference>
<keyword evidence="2" id="KW-0238">DNA-binding</keyword>
<keyword evidence="8" id="KW-1185">Reference proteome</keyword>
<dbReference type="GO" id="GO:0009378">
    <property type="term" value="F:four-way junction helicase activity"/>
    <property type="evidence" value="ECO:0007669"/>
    <property type="project" value="TreeGrafter"/>
</dbReference>
<comment type="similarity">
    <text evidence="1">Belongs to the helicase family. RecQ subfamily.</text>
</comment>
<dbReference type="GO" id="GO:0005524">
    <property type="term" value="F:ATP binding"/>
    <property type="evidence" value="ECO:0007669"/>
    <property type="project" value="InterPro"/>
</dbReference>
<comment type="caution">
    <text evidence="7">The sequence shown here is derived from an EMBL/GenBank/DDBJ whole genome shotgun (WGS) entry which is preliminary data.</text>
</comment>
<dbReference type="EMBL" id="JAIWYP010000005">
    <property type="protein sequence ID" value="KAH3823326.1"/>
    <property type="molecule type" value="Genomic_DNA"/>
</dbReference>
<dbReference type="PANTHER" id="PTHR13710">
    <property type="entry name" value="DNA HELICASE RECQ FAMILY MEMBER"/>
    <property type="match status" value="1"/>
</dbReference>
<dbReference type="SUPFAM" id="SSF52540">
    <property type="entry name" value="P-loop containing nucleoside triphosphate hydrolases"/>
    <property type="match status" value="1"/>
</dbReference>
<evidence type="ECO:0000256" key="1">
    <source>
        <dbReference type="ARBA" id="ARBA00005446"/>
    </source>
</evidence>
<evidence type="ECO:0000313" key="8">
    <source>
        <dbReference type="Proteomes" id="UP000828390"/>
    </source>
</evidence>
<evidence type="ECO:0000256" key="3">
    <source>
        <dbReference type="ARBA" id="ARBA00023235"/>
    </source>
</evidence>
<dbReference type="GO" id="GO:0043138">
    <property type="term" value="F:3'-5' DNA helicase activity"/>
    <property type="evidence" value="ECO:0007669"/>
    <property type="project" value="UniProtKB-EC"/>
</dbReference>
<dbReference type="InterPro" id="IPR027417">
    <property type="entry name" value="P-loop_NTPase"/>
</dbReference>
<comment type="catalytic activity">
    <reaction evidence="4">
        <text>Couples ATP hydrolysis with the unwinding of duplex DNA by translocating in the 3'-5' direction.</text>
        <dbReference type="EC" id="5.6.2.4"/>
    </reaction>
</comment>
<dbReference type="GO" id="GO:0005737">
    <property type="term" value="C:cytoplasm"/>
    <property type="evidence" value="ECO:0007669"/>
    <property type="project" value="TreeGrafter"/>
</dbReference>
<dbReference type="Gene3D" id="3.40.50.300">
    <property type="entry name" value="P-loop containing nucleotide triphosphate hydrolases"/>
    <property type="match status" value="1"/>
</dbReference>
<dbReference type="Pfam" id="PF00270">
    <property type="entry name" value="DEAD"/>
    <property type="match status" value="1"/>
</dbReference>
<dbReference type="GO" id="GO:0005694">
    <property type="term" value="C:chromosome"/>
    <property type="evidence" value="ECO:0007669"/>
    <property type="project" value="TreeGrafter"/>
</dbReference>
<feature type="domain" description="DEAD/DEAH-box helicase" evidence="6">
    <location>
        <begin position="9"/>
        <end position="79"/>
    </location>
</feature>
<accession>A0A9D4JT75</accession>
<reference evidence="7" key="1">
    <citation type="journal article" date="2019" name="bioRxiv">
        <title>The Genome of the Zebra Mussel, Dreissena polymorpha: A Resource for Invasive Species Research.</title>
        <authorList>
            <person name="McCartney M.A."/>
            <person name="Auch B."/>
            <person name="Kono T."/>
            <person name="Mallez S."/>
            <person name="Zhang Y."/>
            <person name="Obille A."/>
            <person name="Becker A."/>
            <person name="Abrahante J.E."/>
            <person name="Garbe J."/>
            <person name="Badalamenti J.P."/>
            <person name="Herman A."/>
            <person name="Mangelson H."/>
            <person name="Liachko I."/>
            <person name="Sullivan S."/>
            <person name="Sone E.D."/>
            <person name="Koren S."/>
            <person name="Silverstein K.A.T."/>
            <person name="Beckman K.B."/>
            <person name="Gohl D.M."/>
        </authorList>
    </citation>
    <scope>NUCLEOTIDE SEQUENCE</scope>
    <source>
        <strain evidence="7">Duluth1</strain>
        <tissue evidence="7">Whole animal</tissue>
    </source>
</reference>
<dbReference type="InterPro" id="IPR011545">
    <property type="entry name" value="DEAD/DEAH_box_helicase_dom"/>
</dbReference>
<evidence type="ECO:0000256" key="5">
    <source>
        <dbReference type="ARBA" id="ARBA00034808"/>
    </source>
</evidence>
<evidence type="ECO:0000256" key="4">
    <source>
        <dbReference type="ARBA" id="ARBA00034617"/>
    </source>
</evidence>
<keyword evidence="3" id="KW-0413">Isomerase</keyword>